<name>A0A1R1XTI9_9FUNG</name>
<dbReference type="AlphaFoldDB" id="A0A1R1XTI9"/>
<gene>
    <name evidence="1" type="ORF">AYI69_g7233</name>
</gene>
<reference evidence="2" key="1">
    <citation type="submission" date="2017-01" db="EMBL/GenBank/DDBJ databases">
        <authorList>
            <person name="Wang Y."/>
            <person name="White M."/>
            <person name="Kvist S."/>
            <person name="Moncalvo J.-M."/>
        </authorList>
    </citation>
    <scope>NUCLEOTIDE SEQUENCE [LARGE SCALE GENOMIC DNA]</scope>
    <source>
        <strain evidence="2">ID-206-W2</strain>
    </source>
</reference>
<evidence type="ECO:0000313" key="1">
    <source>
        <dbReference type="EMBL" id="OMJ17936.1"/>
    </source>
</evidence>
<sequence length="86" mass="10340">MYFTSINIFNFIIFITRNLEQEDPYITTRGSLHYNKRIPTLQQEDPYITTRILGTDFTVYPELTEALPSIEHYFFRSPLTEEERKN</sequence>
<dbReference type="EMBL" id="LSSM01003423">
    <property type="protein sequence ID" value="OMJ17936.1"/>
    <property type="molecule type" value="Genomic_DNA"/>
</dbReference>
<organism evidence="1 2">
    <name type="scientific">Smittium culicis</name>
    <dbReference type="NCBI Taxonomy" id="133412"/>
    <lineage>
        <taxon>Eukaryota</taxon>
        <taxon>Fungi</taxon>
        <taxon>Fungi incertae sedis</taxon>
        <taxon>Zoopagomycota</taxon>
        <taxon>Kickxellomycotina</taxon>
        <taxon>Harpellomycetes</taxon>
        <taxon>Harpellales</taxon>
        <taxon>Legeriomycetaceae</taxon>
        <taxon>Smittium</taxon>
    </lineage>
</organism>
<dbReference type="OrthoDB" id="5545891at2759"/>
<proteinExistence type="predicted"/>
<dbReference type="Proteomes" id="UP000187429">
    <property type="component" value="Unassembled WGS sequence"/>
</dbReference>
<comment type="caution">
    <text evidence="1">The sequence shown here is derived from an EMBL/GenBank/DDBJ whole genome shotgun (WGS) entry which is preliminary data.</text>
</comment>
<keyword evidence="2" id="KW-1185">Reference proteome</keyword>
<protein>
    <submittedName>
        <fullName evidence="1">Uncharacterized protein</fullName>
    </submittedName>
</protein>
<evidence type="ECO:0000313" key="2">
    <source>
        <dbReference type="Proteomes" id="UP000187429"/>
    </source>
</evidence>
<accession>A0A1R1XTI9</accession>